<keyword evidence="2 7" id="KW-0812">Transmembrane</keyword>
<reference evidence="9 10" key="1">
    <citation type="journal article" date="2013" name="PLoS Genet.">
        <title>The genome and development-dependent transcriptomes of Pyronema confluens: a window into fungal evolution.</title>
        <authorList>
            <person name="Traeger S."/>
            <person name="Altegoer F."/>
            <person name="Freitag M."/>
            <person name="Gabaldon T."/>
            <person name="Kempken F."/>
            <person name="Kumar A."/>
            <person name="Marcet-Houben M."/>
            <person name="Poggeler S."/>
            <person name="Stajich J.E."/>
            <person name="Nowrousian M."/>
        </authorList>
    </citation>
    <scope>NUCLEOTIDE SEQUENCE [LARGE SCALE GENOMIC DNA]</scope>
    <source>
        <strain evidence="10">CBS 100304</strain>
        <tissue evidence="9">Vegetative mycelium</tissue>
    </source>
</reference>
<keyword evidence="3 7" id="KW-1133">Transmembrane helix</keyword>
<evidence type="ECO:0000256" key="2">
    <source>
        <dbReference type="ARBA" id="ARBA00022692"/>
    </source>
</evidence>
<feature type="transmembrane region" description="Helical" evidence="7">
    <location>
        <begin position="29"/>
        <end position="49"/>
    </location>
</feature>
<dbReference type="OrthoDB" id="3903189at2759"/>
<evidence type="ECO:0000256" key="3">
    <source>
        <dbReference type="ARBA" id="ARBA00022989"/>
    </source>
</evidence>
<sequence>MTSHQHQLVPRGIFKNIISVEKPPHYNNWIAFDIICVSIIVIVLTLRFVEQRKIEAAAKAGITNTIGNVSITLATVIIVIWTGFSTKQRIQYRKWKGGAKDAPNWTSEAHMLYFFAGFMYIMTLWLIKAAFLSMYFRIVPFHISLNIRRVIYIITFYVGFTFVLNFCIHLFWCHPVSANWAADNPTSTPIPGTQRHCTALLDIVPIAILFFTNITTDLGLLSIPLLILRSFTLRGSREKYAFIFVYLIGLLSLLSAMFRFFSIIAGFKIATDKGWGTFDEQVVKQSRIYTEKALISQNVDNLLKNWATIEYCSAILAFCLPSLRNLLKVKRDCEEEAQVRGLAEYESEQVLEEGVQHGLYGKIGSAEQLEPFQGEEEEKEGKRE</sequence>
<comment type="similarity">
    <text evidence="5">Belongs to the SAT4 family.</text>
</comment>
<proteinExistence type="inferred from homology"/>
<dbReference type="PANTHER" id="PTHR33048:SF92">
    <property type="entry name" value="INTEGRAL MEMBRANE PROTEIN"/>
    <property type="match status" value="1"/>
</dbReference>
<dbReference type="InterPro" id="IPR049326">
    <property type="entry name" value="Rhodopsin_dom_fungi"/>
</dbReference>
<keyword evidence="4 7" id="KW-0472">Membrane</keyword>
<name>U4LVG9_PYROM</name>
<dbReference type="PANTHER" id="PTHR33048">
    <property type="entry name" value="PTH11-LIKE INTEGRAL MEMBRANE PROTEIN (AFU_ORTHOLOGUE AFUA_5G11245)"/>
    <property type="match status" value="1"/>
</dbReference>
<dbReference type="AlphaFoldDB" id="U4LVG9"/>
<evidence type="ECO:0000256" key="7">
    <source>
        <dbReference type="SAM" id="Phobius"/>
    </source>
</evidence>
<evidence type="ECO:0000259" key="8">
    <source>
        <dbReference type="Pfam" id="PF20684"/>
    </source>
</evidence>
<feature type="transmembrane region" description="Helical" evidence="7">
    <location>
        <begin position="61"/>
        <end position="84"/>
    </location>
</feature>
<dbReference type="EMBL" id="HF936567">
    <property type="protein sequence ID" value="CCX34562.1"/>
    <property type="molecule type" value="Genomic_DNA"/>
</dbReference>
<feature type="transmembrane region" description="Helical" evidence="7">
    <location>
        <begin position="240"/>
        <end position="261"/>
    </location>
</feature>
<evidence type="ECO:0000313" key="9">
    <source>
        <dbReference type="EMBL" id="CCX34562.1"/>
    </source>
</evidence>
<evidence type="ECO:0000256" key="4">
    <source>
        <dbReference type="ARBA" id="ARBA00023136"/>
    </source>
</evidence>
<comment type="subcellular location">
    <subcellularLocation>
        <location evidence="1">Membrane</location>
        <topology evidence="1">Multi-pass membrane protein</topology>
    </subcellularLocation>
</comment>
<keyword evidence="10" id="KW-1185">Reference proteome</keyword>
<dbReference type="STRING" id="1076935.U4LVG9"/>
<evidence type="ECO:0000256" key="1">
    <source>
        <dbReference type="ARBA" id="ARBA00004141"/>
    </source>
</evidence>
<feature type="region of interest" description="Disordered" evidence="6">
    <location>
        <begin position="364"/>
        <end position="384"/>
    </location>
</feature>
<evidence type="ECO:0000256" key="5">
    <source>
        <dbReference type="ARBA" id="ARBA00038359"/>
    </source>
</evidence>
<dbReference type="Proteomes" id="UP000018144">
    <property type="component" value="Unassembled WGS sequence"/>
</dbReference>
<feature type="transmembrane region" description="Helical" evidence="7">
    <location>
        <begin position="203"/>
        <end position="228"/>
    </location>
</feature>
<evidence type="ECO:0000256" key="6">
    <source>
        <dbReference type="SAM" id="MobiDB-lite"/>
    </source>
</evidence>
<feature type="transmembrane region" description="Helical" evidence="7">
    <location>
        <begin position="150"/>
        <end position="172"/>
    </location>
</feature>
<feature type="transmembrane region" description="Helical" evidence="7">
    <location>
        <begin position="112"/>
        <end position="138"/>
    </location>
</feature>
<protein>
    <recommendedName>
        <fullName evidence="8">Rhodopsin domain-containing protein</fullName>
    </recommendedName>
</protein>
<organism evidence="9 10">
    <name type="scientific">Pyronema omphalodes (strain CBS 100304)</name>
    <name type="common">Pyronema confluens</name>
    <dbReference type="NCBI Taxonomy" id="1076935"/>
    <lineage>
        <taxon>Eukaryota</taxon>
        <taxon>Fungi</taxon>
        <taxon>Dikarya</taxon>
        <taxon>Ascomycota</taxon>
        <taxon>Pezizomycotina</taxon>
        <taxon>Pezizomycetes</taxon>
        <taxon>Pezizales</taxon>
        <taxon>Pyronemataceae</taxon>
        <taxon>Pyronema</taxon>
    </lineage>
</organism>
<accession>U4LVG9</accession>
<evidence type="ECO:0000313" key="10">
    <source>
        <dbReference type="Proteomes" id="UP000018144"/>
    </source>
</evidence>
<dbReference type="GO" id="GO:0016020">
    <property type="term" value="C:membrane"/>
    <property type="evidence" value="ECO:0007669"/>
    <property type="project" value="UniProtKB-SubCell"/>
</dbReference>
<gene>
    <name evidence="9" type="ORF">PCON_03955</name>
</gene>
<dbReference type="Pfam" id="PF20684">
    <property type="entry name" value="Fung_rhodopsin"/>
    <property type="match status" value="1"/>
</dbReference>
<dbReference type="InterPro" id="IPR052337">
    <property type="entry name" value="SAT4-like"/>
</dbReference>
<feature type="domain" description="Rhodopsin" evidence="8">
    <location>
        <begin position="97"/>
        <end position="328"/>
    </location>
</feature>